<dbReference type="PANTHER" id="PTHR33525">
    <property type="match status" value="1"/>
</dbReference>
<dbReference type="InterPro" id="IPR052340">
    <property type="entry name" value="RNase_Y/CdgJ"/>
</dbReference>
<dbReference type="AlphaFoldDB" id="A0A066ZTB6"/>
<sequence length="291" mass="32552">MYGAVSKDKKTKMALKEQLETATKQMQGFEIPAMPAEVMQLQALFQKTEFPDTADIADIIARNTVLSGELIRLANQAQFKRKDSDEITTIRGAIESLGLLRLKTVITGLAFKTLVSDKVFDEVLEHTMDVSNVSAELSRWVDGVVPEEAYMAGLFHNAGAIIMSMKFDGYSQIFFNTLTNCYTGILKEIELFGAHHGVYGLLVAKKWQLASMYAQVMLMHHQKDFSIIKEPRAKSLVAIVQLANAIVGESSFDQYNGDEIKLMRKNAQTELMIEDEIVDEIRISLMSNSLV</sequence>
<comment type="caution">
    <text evidence="2">The sequence shown here is derived from an EMBL/GenBank/DDBJ whole genome shotgun (WGS) entry which is preliminary data.</text>
</comment>
<dbReference type="STRING" id="28885.EI16_04300"/>
<dbReference type="EMBL" id="JMIU01000001">
    <property type="protein sequence ID" value="KDN95529.1"/>
    <property type="molecule type" value="Genomic_DNA"/>
</dbReference>
<dbReference type="PANTHER" id="PTHR33525:SF6">
    <property type="entry name" value="HDOD DOMAIN-CONTAINING PROTEIN"/>
    <property type="match status" value="1"/>
</dbReference>
<dbReference type="InterPro" id="IPR013976">
    <property type="entry name" value="HDOD"/>
</dbReference>
<accession>A0A066ZTB6</accession>
<protein>
    <recommendedName>
        <fullName evidence="1">HDOD domain-containing protein</fullName>
    </recommendedName>
</protein>
<dbReference type="Proteomes" id="UP000027341">
    <property type="component" value="Unassembled WGS sequence"/>
</dbReference>
<dbReference type="PROSITE" id="PS51833">
    <property type="entry name" value="HDOD"/>
    <property type="match status" value="1"/>
</dbReference>
<dbReference type="Gene3D" id="1.10.3210.10">
    <property type="entry name" value="Hypothetical protein af1432"/>
    <property type="match status" value="1"/>
</dbReference>
<feature type="domain" description="HDOD" evidence="1">
    <location>
        <begin position="31"/>
        <end position="223"/>
    </location>
</feature>
<gene>
    <name evidence="2" type="ORF">EI16_04300</name>
</gene>
<organism evidence="2 3">
    <name type="scientific">Hydrogenovibrio marinus</name>
    <dbReference type="NCBI Taxonomy" id="28885"/>
    <lineage>
        <taxon>Bacteria</taxon>
        <taxon>Pseudomonadati</taxon>
        <taxon>Pseudomonadota</taxon>
        <taxon>Gammaproteobacteria</taxon>
        <taxon>Thiotrichales</taxon>
        <taxon>Piscirickettsiaceae</taxon>
        <taxon>Hydrogenovibrio</taxon>
    </lineage>
</organism>
<name>A0A066ZTB6_HYDMR</name>
<evidence type="ECO:0000259" key="1">
    <source>
        <dbReference type="PROSITE" id="PS51833"/>
    </source>
</evidence>
<evidence type="ECO:0000313" key="3">
    <source>
        <dbReference type="Proteomes" id="UP000027341"/>
    </source>
</evidence>
<proteinExistence type="predicted"/>
<dbReference type="Pfam" id="PF08668">
    <property type="entry name" value="HDOD"/>
    <property type="match status" value="1"/>
</dbReference>
<dbReference type="SUPFAM" id="SSF109604">
    <property type="entry name" value="HD-domain/PDEase-like"/>
    <property type="match status" value="1"/>
</dbReference>
<reference evidence="2 3" key="1">
    <citation type="submission" date="2014-04" db="EMBL/GenBank/DDBJ databases">
        <title>Draft genome sequence of Hydrogenovibrio marinus MH-110, a model organism for aerobic H2 metabolism.</title>
        <authorList>
            <person name="Cha H.J."/>
            <person name="Jo B.H."/>
            <person name="Hwang B.H."/>
        </authorList>
    </citation>
    <scope>NUCLEOTIDE SEQUENCE [LARGE SCALE GENOMIC DNA]</scope>
    <source>
        <strain evidence="2 3">MH-110</strain>
    </source>
</reference>
<keyword evidence="3" id="KW-1185">Reference proteome</keyword>
<evidence type="ECO:0000313" key="2">
    <source>
        <dbReference type="EMBL" id="KDN95529.1"/>
    </source>
</evidence>